<dbReference type="STRING" id="1769779.AUP74_02608"/>
<dbReference type="Proteomes" id="UP000095672">
    <property type="component" value="Chromosome"/>
</dbReference>
<dbReference type="Gene3D" id="3.60.120.10">
    <property type="entry name" value="Anthranilate synthase"/>
    <property type="match status" value="1"/>
</dbReference>
<dbReference type="Pfam" id="PF04715">
    <property type="entry name" value="Anth_synt_I_N"/>
    <property type="match status" value="1"/>
</dbReference>
<gene>
    <name evidence="5" type="primary">pabB</name>
    <name evidence="5" type="ORF">AUP74_02608</name>
</gene>
<accession>A0A1C9WA51</accession>
<dbReference type="InterPro" id="IPR015890">
    <property type="entry name" value="Chorismate_C"/>
</dbReference>
<evidence type="ECO:0000256" key="2">
    <source>
        <dbReference type="ARBA" id="ARBA00022679"/>
    </source>
</evidence>
<evidence type="ECO:0000259" key="4">
    <source>
        <dbReference type="Pfam" id="PF04715"/>
    </source>
</evidence>
<dbReference type="NCBIfam" id="TIGR00553">
    <property type="entry name" value="pabB"/>
    <property type="match status" value="1"/>
</dbReference>
<feature type="domain" description="Anthranilate synthase component I N-terminal" evidence="4">
    <location>
        <begin position="23"/>
        <end position="142"/>
    </location>
</feature>
<dbReference type="SUPFAM" id="SSF56322">
    <property type="entry name" value="ADC synthase"/>
    <property type="match status" value="1"/>
</dbReference>
<dbReference type="PATRIC" id="fig|1769779.3.peg.2599"/>
<evidence type="ECO:0000259" key="3">
    <source>
        <dbReference type="Pfam" id="PF00425"/>
    </source>
</evidence>
<dbReference type="InterPro" id="IPR005802">
    <property type="entry name" value="ADC_synth_comp_1"/>
</dbReference>
<dbReference type="EC" id="2.6.1.85" evidence="1"/>
<dbReference type="InterPro" id="IPR006805">
    <property type="entry name" value="Anth_synth_I_N"/>
</dbReference>
<protein>
    <recommendedName>
        <fullName evidence="1">aminodeoxychorismate synthase</fullName>
        <ecNumber evidence="1">2.6.1.85</ecNumber>
    </recommendedName>
</protein>
<keyword evidence="6" id="KW-1185">Reference proteome</keyword>
<keyword evidence="2 5" id="KW-0808">Transferase</keyword>
<dbReference type="PRINTS" id="PR00095">
    <property type="entry name" value="ANTSNTHASEI"/>
</dbReference>
<sequence length="456" mass="49444">MPAAGVNEAGMKSLQIVSLPYSLNTPAAFQAIADLPAPVWLDSGRPLARGGRYDIISADPINTLELTADSEAPFAALDDLWCELSQADSDAQLPFCGGVIGYAGYELGMEGNFLPPDLRETPLPAGFFGLYTWALIVDHQLQASHLVFHPASSPVQVADLVARFTAVRWQTEPRAGRFRLLEPFTHELSGAAYQRRVARVLEYIQAGDIYQANFTQRFRAGYEGDLFQAYLALRSRVAGPFSAYLEIPDRGSILSLSPERFISADGAHVQTQPIKGTARRQTDPEKDAQVAAALQRSEKDRAENLMIVDLLRNDLGKCCQRGTVRVPNLFELATFANVHHLVSTITGELPESCTFADLLQASFPGGSITGAPKRRAMEIIRELESSPRGVYCGSIGYLSSCGRADTNIAIRTFSADARRLTCAAGGGIVADSVPAAEHRECLDKVGLLLSTLESLQ</sequence>
<dbReference type="InterPro" id="IPR019999">
    <property type="entry name" value="Anth_synth_I-like"/>
</dbReference>
<dbReference type="GO" id="GO:0046820">
    <property type="term" value="F:4-amino-4-deoxychorismate synthase activity"/>
    <property type="evidence" value="ECO:0007669"/>
    <property type="project" value="UniProtKB-EC"/>
</dbReference>
<proteinExistence type="predicted"/>
<dbReference type="GO" id="GO:0009396">
    <property type="term" value="P:folic acid-containing compound biosynthetic process"/>
    <property type="evidence" value="ECO:0007669"/>
    <property type="project" value="InterPro"/>
</dbReference>
<evidence type="ECO:0000256" key="1">
    <source>
        <dbReference type="ARBA" id="ARBA00013139"/>
    </source>
</evidence>
<dbReference type="InterPro" id="IPR005801">
    <property type="entry name" value="ADC_synthase"/>
</dbReference>
<dbReference type="EMBL" id="CP014143">
    <property type="protein sequence ID" value="AOS98005.1"/>
    <property type="molecule type" value="Genomic_DNA"/>
</dbReference>
<reference evidence="6" key="1">
    <citation type="submission" date="2016-01" db="EMBL/GenBank/DDBJ databases">
        <title>Complete genome sequence of Microbulbifer sp. CCB-MM1, a halophile isolated from Matang Mangrove Forest, Perak.</title>
        <authorList>
            <person name="Moh T.H."/>
            <person name="Dinesh B."/>
            <person name="Lau N.-S."/>
            <person name="Go F."/>
            <person name="Alexander Chong S.-C."/>
        </authorList>
    </citation>
    <scope>NUCLEOTIDE SEQUENCE [LARGE SCALE GENOMIC DNA]</scope>
    <source>
        <strain evidence="6">CCB-MM1</strain>
    </source>
</reference>
<dbReference type="GO" id="GO:0000162">
    <property type="term" value="P:L-tryptophan biosynthetic process"/>
    <property type="evidence" value="ECO:0007669"/>
    <property type="project" value="TreeGrafter"/>
</dbReference>
<feature type="domain" description="Chorismate-utilising enzyme C-terminal" evidence="3">
    <location>
        <begin position="191"/>
        <end position="444"/>
    </location>
</feature>
<name>A0A1C9WA51_9GAMM</name>
<dbReference type="Pfam" id="PF00425">
    <property type="entry name" value="Chorismate_bind"/>
    <property type="match status" value="1"/>
</dbReference>
<evidence type="ECO:0000313" key="5">
    <source>
        <dbReference type="EMBL" id="AOS98005.1"/>
    </source>
</evidence>
<keyword evidence="5" id="KW-0032">Aminotransferase</keyword>
<organism evidence="5 6">
    <name type="scientific">Microbulbifer aggregans</name>
    <dbReference type="NCBI Taxonomy" id="1769779"/>
    <lineage>
        <taxon>Bacteria</taxon>
        <taxon>Pseudomonadati</taxon>
        <taxon>Pseudomonadota</taxon>
        <taxon>Gammaproteobacteria</taxon>
        <taxon>Cellvibrionales</taxon>
        <taxon>Microbulbiferaceae</taxon>
        <taxon>Microbulbifer</taxon>
    </lineage>
</organism>
<dbReference type="AlphaFoldDB" id="A0A1C9WA51"/>
<dbReference type="PANTHER" id="PTHR11236:SF50">
    <property type="entry name" value="AMINODEOXYCHORISMATE SYNTHASE COMPONENT 1"/>
    <property type="match status" value="1"/>
</dbReference>
<dbReference type="KEGG" id="micc:AUP74_02608"/>
<dbReference type="PANTHER" id="PTHR11236">
    <property type="entry name" value="AMINOBENZOATE/ANTHRANILATE SYNTHASE"/>
    <property type="match status" value="1"/>
</dbReference>
<evidence type="ECO:0000313" key="6">
    <source>
        <dbReference type="Proteomes" id="UP000095672"/>
    </source>
</evidence>